<gene>
    <name evidence="2" type="ORF">K435DRAFT_805589</name>
</gene>
<feature type="compositionally biased region" description="Polar residues" evidence="1">
    <location>
        <begin position="9"/>
        <end position="24"/>
    </location>
</feature>
<sequence length="214" mass="23851">MDLARVSAQLRQSSAKSVGSSGNPSDYHPRMRIDLKATHHPSGWHPNPTQSDPVGALVLTPPTRCCLGQVNIPSPLLALYRQWRKTLLPDKWERPAENRVPTGKDTSMGWPPHAIPRSEWGGDAVTDWPHTMTQTPSAMNLPSEHSLSAPIVVVHVKFEFALGTRSYIAVLRCTKDSLAEIWPRDAAEWMPLAPIKMAILSNFHLNFIEKKIES</sequence>
<protein>
    <submittedName>
        <fullName evidence="2">Uncharacterized protein</fullName>
    </submittedName>
</protein>
<keyword evidence="3" id="KW-1185">Reference proteome</keyword>
<evidence type="ECO:0000256" key="1">
    <source>
        <dbReference type="SAM" id="MobiDB-lite"/>
    </source>
</evidence>
<name>A0A4S8LAI2_DENBC</name>
<accession>A0A4S8LAI2</accession>
<proteinExistence type="predicted"/>
<evidence type="ECO:0000313" key="3">
    <source>
        <dbReference type="Proteomes" id="UP000297245"/>
    </source>
</evidence>
<dbReference type="AlphaFoldDB" id="A0A4S8LAI2"/>
<organism evidence="2 3">
    <name type="scientific">Dendrothele bispora (strain CBS 962.96)</name>
    <dbReference type="NCBI Taxonomy" id="1314807"/>
    <lineage>
        <taxon>Eukaryota</taxon>
        <taxon>Fungi</taxon>
        <taxon>Dikarya</taxon>
        <taxon>Basidiomycota</taxon>
        <taxon>Agaricomycotina</taxon>
        <taxon>Agaricomycetes</taxon>
        <taxon>Agaricomycetidae</taxon>
        <taxon>Agaricales</taxon>
        <taxon>Agaricales incertae sedis</taxon>
        <taxon>Dendrothele</taxon>
    </lineage>
</organism>
<feature type="region of interest" description="Disordered" evidence="1">
    <location>
        <begin position="1"/>
        <end position="29"/>
    </location>
</feature>
<dbReference type="EMBL" id="ML179527">
    <property type="protein sequence ID" value="THU85826.1"/>
    <property type="molecule type" value="Genomic_DNA"/>
</dbReference>
<evidence type="ECO:0000313" key="2">
    <source>
        <dbReference type="EMBL" id="THU85826.1"/>
    </source>
</evidence>
<reference evidence="2 3" key="1">
    <citation type="journal article" date="2019" name="Nat. Ecol. Evol.">
        <title>Megaphylogeny resolves global patterns of mushroom evolution.</title>
        <authorList>
            <person name="Varga T."/>
            <person name="Krizsan K."/>
            <person name="Foldi C."/>
            <person name="Dima B."/>
            <person name="Sanchez-Garcia M."/>
            <person name="Sanchez-Ramirez S."/>
            <person name="Szollosi G.J."/>
            <person name="Szarkandi J.G."/>
            <person name="Papp V."/>
            <person name="Albert L."/>
            <person name="Andreopoulos W."/>
            <person name="Angelini C."/>
            <person name="Antonin V."/>
            <person name="Barry K.W."/>
            <person name="Bougher N.L."/>
            <person name="Buchanan P."/>
            <person name="Buyck B."/>
            <person name="Bense V."/>
            <person name="Catcheside P."/>
            <person name="Chovatia M."/>
            <person name="Cooper J."/>
            <person name="Damon W."/>
            <person name="Desjardin D."/>
            <person name="Finy P."/>
            <person name="Geml J."/>
            <person name="Haridas S."/>
            <person name="Hughes K."/>
            <person name="Justo A."/>
            <person name="Karasinski D."/>
            <person name="Kautmanova I."/>
            <person name="Kiss B."/>
            <person name="Kocsube S."/>
            <person name="Kotiranta H."/>
            <person name="LaButti K.M."/>
            <person name="Lechner B.E."/>
            <person name="Liimatainen K."/>
            <person name="Lipzen A."/>
            <person name="Lukacs Z."/>
            <person name="Mihaltcheva S."/>
            <person name="Morgado L.N."/>
            <person name="Niskanen T."/>
            <person name="Noordeloos M.E."/>
            <person name="Ohm R.A."/>
            <person name="Ortiz-Santana B."/>
            <person name="Ovrebo C."/>
            <person name="Racz N."/>
            <person name="Riley R."/>
            <person name="Savchenko A."/>
            <person name="Shiryaev A."/>
            <person name="Soop K."/>
            <person name="Spirin V."/>
            <person name="Szebenyi C."/>
            <person name="Tomsovsky M."/>
            <person name="Tulloss R.E."/>
            <person name="Uehling J."/>
            <person name="Grigoriev I.V."/>
            <person name="Vagvolgyi C."/>
            <person name="Papp T."/>
            <person name="Martin F.M."/>
            <person name="Miettinen O."/>
            <person name="Hibbett D.S."/>
            <person name="Nagy L.G."/>
        </authorList>
    </citation>
    <scope>NUCLEOTIDE SEQUENCE [LARGE SCALE GENOMIC DNA]</scope>
    <source>
        <strain evidence="2 3">CBS 962.96</strain>
    </source>
</reference>
<dbReference type="Proteomes" id="UP000297245">
    <property type="component" value="Unassembled WGS sequence"/>
</dbReference>